<comment type="caution">
    <text evidence="1">The sequence shown here is derived from an EMBL/GenBank/DDBJ whole genome shotgun (WGS) entry which is preliminary data.</text>
</comment>
<organism evidence="1 2">
    <name type="scientific">Henosepilachna vigintioctopunctata</name>
    <dbReference type="NCBI Taxonomy" id="420089"/>
    <lineage>
        <taxon>Eukaryota</taxon>
        <taxon>Metazoa</taxon>
        <taxon>Ecdysozoa</taxon>
        <taxon>Arthropoda</taxon>
        <taxon>Hexapoda</taxon>
        <taxon>Insecta</taxon>
        <taxon>Pterygota</taxon>
        <taxon>Neoptera</taxon>
        <taxon>Endopterygota</taxon>
        <taxon>Coleoptera</taxon>
        <taxon>Polyphaga</taxon>
        <taxon>Cucujiformia</taxon>
        <taxon>Coccinelloidea</taxon>
        <taxon>Coccinellidae</taxon>
        <taxon>Epilachninae</taxon>
        <taxon>Epilachnini</taxon>
        <taxon>Henosepilachna</taxon>
    </lineage>
</organism>
<reference evidence="1 2" key="1">
    <citation type="submission" date="2023-03" db="EMBL/GenBank/DDBJ databases">
        <title>Genome insight into feeding habits of ladybird beetles.</title>
        <authorList>
            <person name="Li H.-S."/>
            <person name="Huang Y.-H."/>
            <person name="Pang H."/>
        </authorList>
    </citation>
    <scope>NUCLEOTIDE SEQUENCE [LARGE SCALE GENOMIC DNA]</scope>
    <source>
        <strain evidence="1">SYSU_2023b</strain>
        <tissue evidence="1">Whole body</tissue>
    </source>
</reference>
<sequence>MLALNCIFAETINSVYHRKQLDNIGDKRRLFNTAKCPAKYNLGCRNFEVPILIQYLNSVIPQLYFGNKISSRTESGKLLKNPNSSHSNIFYNDKRPPWFKGRAHDVIQKGFGIILSGIVIDTSWFSTSETDDVSTIPYHSHIICNGQGYWKPTLHGRIDFGGVSSASV</sequence>
<evidence type="ECO:0000313" key="1">
    <source>
        <dbReference type="EMBL" id="KAK9889249.1"/>
    </source>
</evidence>
<evidence type="ECO:0000313" key="2">
    <source>
        <dbReference type="Proteomes" id="UP001431783"/>
    </source>
</evidence>
<dbReference type="EMBL" id="JARQZJ010000122">
    <property type="protein sequence ID" value="KAK9889249.1"/>
    <property type="molecule type" value="Genomic_DNA"/>
</dbReference>
<gene>
    <name evidence="1" type="ORF">WA026_004527</name>
</gene>
<dbReference type="Proteomes" id="UP001431783">
    <property type="component" value="Unassembled WGS sequence"/>
</dbReference>
<name>A0AAW1V1W5_9CUCU</name>
<protein>
    <submittedName>
        <fullName evidence="1">Uncharacterized protein</fullName>
    </submittedName>
</protein>
<keyword evidence="2" id="KW-1185">Reference proteome</keyword>
<dbReference type="AlphaFoldDB" id="A0AAW1V1W5"/>
<accession>A0AAW1V1W5</accession>
<proteinExistence type="predicted"/>